<evidence type="ECO:0000259" key="1">
    <source>
        <dbReference type="PROSITE" id="PS50181"/>
    </source>
</evidence>
<dbReference type="InterPro" id="IPR001810">
    <property type="entry name" value="F-box_dom"/>
</dbReference>
<dbReference type="InterPro" id="IPR036047">
    <property type="entry name" value="F-box-like_dom_sf"/>
</dbReference>
<dbReference type="CDD" id="cd22160">
    <property type="entry name" value="F-box_AtFBL13-like"/>
    <property type="match status" value="1"/>
</dbReference>
<proteinExistence type="predicted"/>
<protein>
    <recommendedName>
        <fullName evidence="1">F-box domain-containing protein</fullName>
    </recommendedName>
</protein>
<dbReference type="Proteomes" id="UP001237642">
    <property type="component" value="Unassembled WGS sequence"/>
</dbReference>
<reference evidence="2" key="2">
    <citation type="submission" date="2023-05" db="EMBL/GenBank/DDBJ databases">
        <authorList>
            <person name="Schelkunov M.I."/>
        </authorList>
    </citation>
    <scope>NUCLEOTIDE SEQUENCE</scope>
    <source>
        <strain evidence="2">Hsosn_3</strain>
        <tissue evidence="2">Leaf</tissue>
    </source>
</reference>
<name>A0AAD8MG05_9APIA</name>
<dbReference type="InterPro" id="IPR053781">
    <property type="entry name" value="F-box_AtFBL13-like"/>
</dbReference>
<dbReference type="SUPFAM" id="SSF81383">
    <property type="entry name" value="F-box domain"/>
    <property type="match status" value="1"/>
</dbReference>
<organism evidence="2 3">
    <name type="scientific">Heracleum sosnowskyi</name>
    <dbReference type="NCBI Taxonomy" id="360622"/>
    <lineage>
        <taxon>Eukaryota</taxon>
        <taxon>Viridiplantae</taxon>
        <taxon>Streptophyta</taxon>
        <taxon>Embryophyta</taxon>
        <taxon>Tracheophyta</taxon>
        <taxon>Spermatophyta</taxon>
        <taxon>Magnoliopsida</taxon>
        <taxon>eudicotyledons</taxon>
        <taxon>Gunneridae</taxon>
        <taxon>Pentapetalae</taxon>
        <taxon>asterids</taxon>
        <taxon>campanulids</taxon>
        <taxon>Apiales</taxon>
        <taxon>Apiaceae</taxon>
        <taxon>Apioideae</taxon>
        <taxon>apioid superclade</taxon>
        <taxon>Tordylieae</taxon>
        <taxon>Tordyliinae</taxon>
        <taxon>Heracleum</taxon>
    </lineage>
</organism>
<dbReference type="EMBL" id="JAUIZM010000007">
    <property type="protein sequence ID" value="KAK1374535.1"/>
    <property type="molecule type" value="Genomic_DNA"/>
</dbReference>
<dbReference type="AlphaFoldDB" id="A0AAD8MG05"/>
<evidence type="ECO:0000313" key="2">
    <source>
        <dbReference type="EMBL" id="KAK1374535.1"/>
    </source>
</evidence>
<dbReference type="PANTHER" id="PTHR31639:SF312">
    <property type="entry name" value="CYCLIN-LIKE F-BOX"/>
    <property type="match status" value="1"/>
</dbReference>
<reference evidence="2" key="1">
    <citation type="submission" date="2023-02" db="EMBL/GenBank/DDBJ databases">
        <title>Genome of toxic invasive species Heracleum sosnowskyi carries increased number of genes despite the absence of recent whole-genome duplications.</title>
        <authorList>
            <person name="Schelkunov M."/>
            <person name="Shtratnikova V."/>
            <person name="Makarenko M."/>
            <person name="Klepikova A."/>
            <person name="Omelchenko D."/>
            <person name="Novikova G."/>
            <person name="Obukhova E."/>
            <person name="Bogdanov V."/>
            <person name="Penin A."/>
            <person name="Logacheva M."/>
        </authorList>
    </citation>
    <scope>NUCLEOTIDE SEQUENCE</scope>
    <source>
        <strain evidence="2">Hsosn_3</strain>
        <tissue evidence="2">Leaf</tissue>
    </source>
</reference>
<dbReference type="InterPro" id="IPR032675">
    <property type="entry name" value="LRR_dom_sf"/>
</dbReference>
<evidence type="ECO:0000313" key="3">
    <source>
        <dbReference type="Proteomes" id="UP001237642"/>
    </source>
</evidence>
<dbReference type="InterPro" id="IPR055357">
    <property type="entry name" value="LRR_At1g61320_AtMIF1"/>
</dbReference>
<dbReference type="Pfam" id="PF00646">
    <property type="entry name" value="F-box"/>
    <property type="match status" value="1"/>
</dbReference>
<dbReference type="SUPFAM" id="SSF52047">
    <property type="entry name" value="RNI-like"/>
    <property type="match status" value="1"/>
</dbReference>
<gene>
    <name evidence="2" type="ORF">POM88_030728</name>
</gene>
<dbReference type="Gene3D" id="3.80.10.10">
    <property type="entry name" value="Ribonuclease Inhibitor"/>
    <property type="match status" value="1"/>
</dbReference>
<feature type="domain" description="F-box" evidence="1">
    <location>
        <begin position="17"/>
        <end position="70"/>
    </location>
</feature>
<comment type="caution">
    <text evidence="2">The sequence shown here is derived from an EMBL/GenBank/DDBJ whole genome shotgun (WGS) entry which is preliminary data.</text>
</comment>
<sequence>MVRDAKTRRLDCGNGAVDRISNLPSSLITLILKGLPIRDVARTSILSKTWRGIWVMHPHLVFDEGFFTQFVSKEERTIRVSIVLKTISNILLLHTGPVLTFHLSIPKYLTLHQCLDTGFWISNISKNGVRNLEILNKQRVVYKMPSYIFSCVDLTYLKLEKCVLNPPLGFGGFCNLTDLELVTVIITTDLSFGTRLKQIHLEDCTGIQHLGCLFKNSNNLTVLTIFCSGEFDWRLFESIQKPQLLRLTLLRVANSRNEIINLDKLVGSMPRINHLDVDNLFLESFKPGAAVVERLITTLEDLYLDNVGFDNLVRSQCVLCLIKISPNLQYLDIQLESKVNSSDDVDLMVLWADIILDQLKTVEIKGIVGSRAEFQFIKLLLASTPSLRRIKLEKDKTISDPKEELKISRELLQFPRASTAAQITWT</sequence>
<dbReference type="PANTHER" id="PTHR31639">
    <property type="entry name" value="F-BOX PROTEIN-LIKE"/>
    <property type="match status" value="1"/>
</dbReference>
<accession>A0AAD8MG05</accession>
<dbReference type="Pfam" id="PF23622">
    <property type="entry name" value="LRR_At1g61320_AtMIF1"/>
    <property type="match status" value="1"/>
</dbReference>
<keyword evidence="3" id="KW-1185">Reference proteome</keyword>
<dbReference type="PROSITE" id="PS50181">
    <property type="entry name" value="FBOX"/>
    <property type="match status" value="1"/>
</dbReference>